<dbReference type="AlphaFoldDB" id="A0AA35R3Z1"/>
<reference evidence="2" key="1">
    <citation type="submission" date="2023-03" db="EMBL/GenBank/DDBJ databases">
        <authorList>
            <person name="Steffen K."/>
            <person name="Cardenas P."/>
        </authorList>
    </citation>
    <scope>NUCLEOTIDE SEQUENCE</scope>
</reference>
<feature type="non-terminal residue" evidence="2">
    <location>
        <position position="1"/>
    </location>
</feature>
<feature type="compositionally biased region" description="Low complexity" evidence="1">
    <location>
        <begin position="35"/>
        <end position="47"/>
    </location>
</feature>
<gene>
    <name evidence="2" type="ORF">GBAR_LOCUS3642</name>
</gene>
<evidence type="ECO:0000313" key="2">
    <source>
        <dbReference type="EMBL" id="CAI8003407.1"/>
    </source>
</evidence>
<name>A0AA35R3Z1_GEOBA</name>
<protein>
    <submittedName>
        <fullName evidence="2">Uncharacterized protein</fullName>
    </submittedName>
</protein>
<evidence type="ECO:0000256" key="1">
    <source>
        <dbReference type="SAM" id="MobiDB-lite"/>
    </source>
</evidence>
<accession>A0AA35R3Z1</accession>
<proteinExistence type="predicted"/>
<feature type="region of interest" description="Disordered" evidence="1">
    <location>
        <begin position="35"/>
        <end position="58"/>
    </location>
</feature>
<sequence length="85" mass="9325">MYSGKVSQSQRIPWRMDSRGMASMRFIIRMFRSRSSGGWGRSQSRTGPQVRRKTELAGEGGVGVPVELSVIVGVQVHSAWGDDAA</sequence>
<evidence type="ECO:0000313" key="3">
    <source>
        <dbReference type="Proteomes" id="UP001174909"/>
    </source>
</evidence>
<dbReference type="EMBL" id="CASHTH010000518">
    <property type="protein sequence ID" value="CAI8003407.1"/>
    <property type="molecule type" value="Genomic_DNA"/>
</dbReference>
<dbReference type="Proteomes" id="UP001174909">
    <property type="component" value="Unassembled WGS sequence"/>
</dbReference>
<keyword evidence="3" id="KW-1185">Reference proteome</keyword>
<comment type="caution">
    <text evidence="2">The sequence shown here is derived from an EMBL/GenBank/DDBJ whole genome shotgun (WGS) entry which is preliminary data.</text>
</comment>
<organism evidence="2 3">
    <name type="scientific">Geodia barretti</name>
    <name type="common">Barrett's horny sponge</name>
    <dbReference type="NCBI Taxonomy" id="519541"/>
    <lineage>
        <taxon>Eukaryota</taxon>
        <taxon>Metazoa</taxon>
        <taxon>Porifera</taxon>
        <taxon>Demospongiae</taxon>
        <taxon>Heteroscleromorpha</taxon>
        <taxon>Tetractinellida</taxon>
        <taxon>Astrophorina</taxon>
        <taxon>Geodiidae</taxon>
        <taxon>Geodia</taxon>
    </lineage>
</organism>